<organism evidence="1 2">
    <name type="scientific">Botrytis tulipae</name>
    <dbReference type="NCBI Taxonomy" id="87230"/>
    <lineage>
        <taxon>Eukaryota</taxon>
        <taxon>Fungi</taxon>
        <taxon>Dikarya</taxon>
        <taxon>Ascomycota</taxon>
        <taxon>Pezizomycotina</taxon>
        <taxon>Leotiomycetes</taxon>
        <taxon>Helotiales</taxon>
        <taxon>Sclerotiniaceae</taxon>
        <taxon>Botrytis</taxon>
    </lineage>
</organism>
<gene>
    <name evidence="1" type="ORF">BTUL_0083g00370</name>
</gene>
<sequence length="80" mass="8710">MVLPVSHPISAISKSFRFVSQGMRVPSILGLAHLCPRISNAEHILKYIYDSVCDQYTAIAPNSVGLARGNPGVCLKEDKK</sequence>
<dbReference type="EMBL" id="PQXH01000083">
    <property type="protein sequence ID" value="TGO12734.1"/>
    <property type="molecule type" value="Genomic_DNA"/>
</dbReference>
<dbReference type="AlphaFoldDB" id="A0A4Z1EJU6"/>
<evidence type="ECO:0000313" key="2">
    <source>
        <dbReference type="Proteomes" id="UP000297777"/>
    </source>
</evidence>
<comment type="caution">
    <text evidence="1">The sequence shown here is derived from an EMBL/GenBank/DDBJ whole genome shotgun (WGS) entry which is preliminary data.</text>
</comment>
<name>A0A4Z1EJU6_9HELO</name>
<proteinExistence type="predicted"/>
<reference evidence="1 2" key="1">
    <citation type="submission" date="2017-12" db="EMBL/GenBank/DDBJ databases">
        <title>Comparative genomics of Botrytis spp.</title>
        <authorList>
            <person name="Valero-Jimenez C.A."/>
            <person name="Tapia P."/>
            <person name="Veloso J."/>
            <person name="Silva-Moreno E."/>
            <person name="Staats M."/>
            <person name="Valdes J.H."/>
            <person name="Van Kan J.A.L."/>
        </authorList>
    </citation>
    <scope>NUCLEOTIDE SEQUENCE [LARGE SCALE GENOMIC DNA]</scope>
    <source>
        <strain evidence="1 2">Bt9001</strain>
    </source>
</reference>
<evidence type="ECO:0000313" key="1">
    <source>
        <dbReference type="EMBL" id="TGO12734.1"/>
    </source>
</evidence>
<keyword evidence="2" id="KW-1185">Reference proteome</keyword>
<accession>A0A4Z1EJU6</accession>
<dbReference type="Proteomes" id="UP000297777">
    <property type="component" value="Unassembled WGS sequence"/>
</dbReference>
<protein>
    <submittedName>
        <fullName evidence="1">Uncharacterized protein</fullName>
    </submittedName>
</protein>